<dbReference type="GO" id="GO:0006099">
    <property type="term" value="P:tricarboxylic acid cycle"/>
    <property type="evidence" value="ECO:0007669"/>
    <property type="project" value="UniProtKB-UniPathway"/>
</dbReference>
<keyword evidence="13 16" id="KW-1133">Transmembrane helix</keyword>
<evidence type="ECO:0000256" key="10">
    <source>
        <dbReference type="ARBA" id="ARBA00022692"/>
    </source>
</evidence>
<evidence type="ECO:0000313" key="18">
    <source>
        <dbReference type="Proteomes" id="UP000199118"/>
    </source>
</evidence>
<protein>
    <recommendedName>
        <fullName evidence="6">Succinate dehydrogenase hydrophobic membrane anchor subunit</fullName>
    </recommendedName>
</protein>
<evidence type="ECO:0000256" key="12">
    <source>
        <dbReference type="ARBA" id="ARBA00022982"/>
    </source>
</evidence>
<dbReference type="EMBL" id="FNMZ01000003">
    <property type="protein sequence ID" value="SDX06449.1"/>
    <property type="molecule type" value="Genomic_DNA"/>
</dbReference>
<keyword evidence="11" id="KW-0479">Metal-binding</keyword>
<dbReference type="InterPro" id="IPR034804">
    <property type="entry name" value="SQR/QFR_C/D"/>
</dbReference>
<sequence>MSFKTDKGRVIGLGSAKHGTGHFWVQRITAVALVPLFLLAILPLDWSLGASHADVMATYSNPFNAVILILFIAVAFRHLQLGLQVVIEDYVHDKAVRTAALIANIAFCTLFGLTGVFAVAKIAFAG</sequence>
<dbReference type="AlphaFoldDB" id="A0A1H2YPL1"/>
<evidence type="ECO:0000256" key="6">
    <source>
        <dbReference type="ARBA" id="ARBA00019425"/>
    </source>
</evidence>
<feature type="transmembrane region" description="Helical" evidence="16">
    <location>
        <begin position="21"/>
        <end position="42"/>
    </location>
</feature>
<accession>A0A1H2YPL1</accession>
<comment type="subunit">
    <text evidence="5">Part of an enzyme complex containing four subunits: a flavoprotein, an iron-sulfur protein, plus two membrane-anchoring proteins, SdhC and SdhD.</text>
</comment>
<evidence type="ECO:0000256" key="2">
    <source>
        <dbReference type="ARBA" id="ARBA00004050"/>
    </source>
</evidence>
<evidence type="ECO:0000256" key="5">
    <source>
        <dbReference type="ARBA" id="ARBA00011558"/>
    </source>
</evidence>
<evidence type="ECO:0000256" key="15">
    <source>
        <dbReference type="ARBA" id="ARBA00023136"/>
    </source>
</evidence>
<dbReference type="InterPro" id="IPR000701">
    <property type="entry name" value="SuccDH_FuR_B_TM-su"/>
</dbReference>
<proteinExistence type="predicted"/>
<evidence type="ECO:0000256" key="8">
    <source>
        <dbReference type="ARBA" id="ARBA00022532"/>
    </source>
</evidence>
<evidence type="ECO:0000256" key="3">
    <source>
        <dbReference type="ARBA" id="ARBA00004141"/>
    </source>
</evidence>
<gene>
    <name evidence="17" type="ORF">SAMN05444336_103186</name>
</gene>
<dbReference type="SUPFAM" id="SSF81343">
    <property type="entry name" value="Fumarate reductase respiratory complex transmembrane subunits"/>
    <property type="match status" value="1"/>
</dbReference>
<dbReference type="InterPro" id="IPR014312">
    <property type="entry name" value="Succ_DH_anchor"/>
</dbReference>
<feature type="transmembrane region" description="Helical" evidence="16">
    <location>
        <begin position="62"/>
        <end position="79"/>
    </location>
</feature>
<organism evidence="17 18">
    <name type="scientific">Albimonas donghaensis</name>
    <dbReference type="NCBI Taxonomy" id="356660"/>
    <lineage>
        <taxon>Bacteria</taxon>
        <taxon>Pseudomonadati</taxon>
        <taxon>Pseudomonadota</taxon>
        <taxon>Alphaproteobacteria</taxon>
        <taxon>Rhodobacterales</taxon>
        <taxon>Paracoccaceae</taxon>
        <taxon>Albimonas</taxon>
    </lineage>
</organism>
<comment type="subcellular location">
    <subcellularLocation>
        <location evidence="3">Membrane</location>
        <topology evidence="3">Multi-pass membrane protein</topology>
    </subcellularLocation>
</comment>
<dbReference type="RefSeq" id="WP_092681417.1">
    <property type="nucleotide sequence ID" value="NZ_FNMZ01000003.1"/>
</dbReference>
<dbReference type="NCBIfam" id="TIGR02968">
    <property type="entry name" value="succ_dehyd_anc"/>
    <property type="match status" value="1"/>
</dbReference>
<keyword evidence="18" id="KW-1185">Reference proteome</keyword>
<keyword evidence="15 16" id="KW-0472">Membrane</keyword>
<evidence type="ECO:0000256" key="16">
    <source>
        <dbReference type="SAM" id="Phobius"/>
    </source>
</evidence>
<dbReference type="GO" id="GO:0020037">
    <property type="term" value="F:heme binding"/>
    <property type="evidence" value="ECO:0007669"/>
    <property type="project" value="InterPro"/>
</dbReference>
<evidence type="ECO:0000256" key="9">
    <source>
        <dbReference type="ARBA" id="ARBA00022617"/>
    </source>
</evidence>
<keyword evidence="7" id="KW-0813">Transport</keyword>
<dbReference type="UniPathway" id="UPA00223"/>
<comment type="function">
    <text evidence="2">Membrane-anchoring subunit of succinate dehydrogenase (SDH).</text>
</comment>
<dbReference type="STRING" id="356660.SAMN05444336_103186"/>
<keyword evidence="12" id="KW-0249">Electron transport</keyword>
<dbReference type="OrthoDB" id="9809280at2"/>
<comment type="pathway">
    <text evidence="4">Carbohydrate metabolism; tricarboxylic acid cycle.</text>
</comment>
<evidence type="ECO:0000256" key="4">
    <source>
        <dbReference type="ARBA" id="ARBA00005163"/>
    </source>
</evidence>
<keyword evidence="10 16" id="KW-0812">Transmembrane</keyword>
<dbReference type="CDD" id="cd03495">
    <property type="entry name" value="SQR_TypeC_SdhD_like"/>
    <property type="match status" value="1"/>
</dbReference>
<dbReference type="GO" id="GO:0016020">
    <property type="term" value="C:membrane"/>
    <property type="evidence" value="ECO:0007669"/>
    <property type="project" value="UniProtKB-SubCell"/>
</dbReference>
<evidence type="ECO:0000256" key="1">
    <source>
        <dbReference type="ARBA" id="ARBA00001971"/>
    </source>
</evidence>
<evidence type="ECO:0000313" key="17">
    <source>
        <dbReference type="EMBL" id="SDX06449.1"/>
    </source>
</evidence>
<evidence type="ECO:0000256" key="11">
    <source>
        <dbReference type="ARBA" id="ARBA00022723"/>
    </source>
</evidence>
<keyword evidence="8" id="KW-0816">Tricarboxylic acid cycle</keyword>
<dbReference type="GO" id="GO:0046872">
    <property type="term" value="F:metal ion binding"/>
    <property type="evidence" value="ECO:0007669"/>
    <property type="project" value="UniProtKB-KW"/>
</dbReference>
<dbReference type="Gene3D" id="1.20.1300.10">
    <property type="entry name" value="Fumarate reductase/succinate dehydrogenase, transmembrane subunit"/>
    <property type="match status" value="1"/>
</dbReference>
<name>A0A1H2YPL1_9RHOB</name>
<reference evidence="17 18" key="1">
    <citation type="submission" date="2016-10" db="EMBL/GenBank/DDBJ databases">
        <authorList>
            <person name="de Groot N.N."/>
        </authorList>
    </citation>
    <scope>NUCLEOTIDE SEQUENCE [LARGE SCALE GENOMIC DNA]</scope>
    <source>
        <strain evidence="17 18">DSM 17890</strain>
    </source>
</reference>
<feature type="transmembrane region" description="Helical" evidence="16">
    <location>
        <begin position="100"/>
        <end position="124"/>
    </location>
</feature>
<evidence type="ECO:0000256" key="7">
    <source>
        <dbReference type="ARBA" id="ARBA00022448"/>
    </source>
</evidence>
<evidence type="ECO:0000256" key="13">
    <source>
        <dbReference type="ARBA" id="ARBA00022989"/>
    </source>
</evidence>
<dbReference type="Pfam" id="PF01127">
    <property type="entry name" value="Sdh_cyt"/>
    <property type="match status" value="1"/>
</dbReference>
<comment type="cofactor">
    <cofactor evidence="1">
        <name>heme</name>
        <dbReference type="ChEBI" id="CHEBI:30413"/>
    </cofactor>
</comment>
<dbReference type="Proteomes" id="UP000199118">
    <property type="component" value="Unassembled WGS sequence"/>
</dbReference>
<evidence type="ECO:0000256" key="14">
    <source>
        <dbReference type="ARBA" id="ARBA00023004"/>
    </source>
</evidence>
<keyword evidence="9" id="KW-0349">Heme</keyword>
<keyword evidence="14" id="KW-0408">Iron</keyword>